<protein>
    <submittedName>
        <fullName evidence="1">14675_t:CDS:1</fullName>
    </submittedName>
</protein>
<comment type="caution">
    <text evidence="1">The sequence shown here is derived from an EMBL/GenBank/DDBJ whole genome shotgun (WGS) entry which is preliminary data.</text>
</comment>
<organism evidence="1 2">
    <name type="scientific">Acaulospora colombiana</name>
    <dbReference type="NCBI Taxonomy" id="27376"/>
    <lineage>
        <taxon>Eukaryota</taxon>
        <taxon>Fungi</taxon>
        <taxon>Fungi incertae sedis</taxon>
        <taxon>Mucoromycota</taxon>
        <taxon>Glomeromycotina</taxon>
        <taxon>Glomeromycetes</taxon>
        <taxon>Diversisporales</taxon>
        <taxon>Acaulosporaceae</taxon>
        <taxon>Acaulospora</taxon>
    </lineage>
</organism>
<gene>
    <name evidence="1" type="ORF">ACOLOM_LOCUS1357</name>
</gene>
<evidence type="ECO:0000313" key="2">
    <source>
        <dbReference type="Proteomes" id="UP000789525"/>
    </source>
</evidence>
<dbReference type="EMBL" id="CAJVPT010001572">
    <property type="protein sequence ID" value="CAG8465477.1"/>
    <property type="molecule type" value="Genomic_DNA"/>
</dbReference>
<name>A0ACA9KCB8_9GLOM</name>
<evidence type="ECO:0000313" key="1">
    <source>
        <dbReference type="EMBL" id="CAG8465477.1"/>
    </source>
</evidence>
<reference evidence="1" key="1">
    <citation type="submission" date="2021-06" db="EMBL/GenBank/DDBJ databases">
        <authorList>
            <person name="Kallberg Y."/>
            <person name="Tangrot J."/>
            <person name="Rosling A."/>
        </authorList>
    </citation>
    <scope>NUCLEOTIDE SEQUENCE</scope>
    <source>
        <strain evidence="1">CL356</strain>
    </source>
</reference>
<keyword evidence="2" id="KW-1185">Reference proteome</keyword>
<sequence>MESTTFQRSPGNSAIESIQSEHVQSLDSTFNMNGSRGISREEKERIKQIQRDREKKKSSQKVQVQEVKADPFLRQMIPLSVESGDRESITIMTYNILAQSLCKRELYPDSGESLKWKYRRPQLIKEILHYEPDIACFQEMDDVSFNNTFKSEFEHAGYEIFYFKSDKKTNARQGLLFCESLIKFNKEFGFAVFLTGDFNSSPDSPTYRLMAQKEPLFTEKEISELRDSMRPINDEKDLIEDVSSPNSADKDACGGKCTALPEDGDPFGASTLTSTAAQSSNIPTSSIEDLPRCRPTLPDLFSRFSNLPLCTSLYSKYYPLKDPDNTFQMEPKFTIYGKYFEGTVDYIFYIHDEGGEIENEENREQANKEYFNGSLVDRDDSSNILGKIGNREIRVSKILRMPTKEEVETHPPNHKFGSDHMCLMVEIEGLC</sequence>
<proteinExistence type="predicted"/>
<accession>A0ACA9KCB8</accession>
<dbReference type="Proteomes" id="UP000789525">
    <property type="component" value="Unassembled WGS sequence"/>
</dbReference>